<keyword evidence="1" id="KW-0732">Signal</keyword>
<feature type="signal peptide" evidence="1">
    <location>
        <begin position="1"/>
        <end position="18"/>
    </location>
</feature>
<dbReference type="Proteomes" id="UP001611383">
    <property type="component" value="Chromosome"/>
</dbReference>
<gene>
    <name evidence="2" type="ORF">F0U60_16980</name>
</gene>
<name>A0ABY9WR29_9BACT</name>
<feature type="chain" id="PRO_5046645015" evidence="1">
    <location>
        <begin position="19"/>
        <end position="212"/>
    </location>
</feature>
<keyword evidence="3" id="KW-1185">Reference proteome</keyword>
<dbReference type="RefSeq" id="WP_395820768.1">
    <property type="nucleotide sequence ID" value="NZ_CP043494.1"/>
</dbReference>
<proteinExistence type="predicted"/>
<reference evidence="2 3" key="1">
    <citation type="submission" date="2019-08" db="EMBL/GenBank/DDBJ databases">
        <title>Archangium and Cystobacter genomes.</title>
        <authorList>
            <person name="Chen I.-C.K."/>
            <person name="Wielgoss S."/>
        </authorList>
    </citation>
    <scope>NUCLEOTIDE SEQUENCE [LARGE SCALE GENOMIC DNA]</scope>
    <source>
        <strain evidence="2 3">Cbm 6</strain>
    </source>
</reference>
<dbReference type="EMBL" id="CP043494">
    <property type="protein sequence ID" value="WNG45604.1"/>
    <property type="molecule type" value="Genomic_DNA"/>
</dbReference>
<protein>
    <submittedName>
        <fullName evidence="2">Uncharacterized protein</fullName>
    </submittedName>
</protein>
<evidence type="ECO:0000256" key="1">
    <source>
        <dbReference type="SAM" id="SignalP"/>
    </source>
</evidence>
<sequence length="212" mass="22466">MFRHTPLAVLGLSLAASATGTQLGNTRLVLERVNTTFFIQRQCQPTSTASLASNQVTGLDELPAALLHLVLADLPVQAVGSSELAECQGLAAQLVESRLRALCWPEARVTNQGDTATGAATALPRLSVQLGAPSRIGNIFVSFGGNPKVSPVRITQAAKSALPQDRVCTVSTLEEMRSRVSKLGTFQQVKVVTGAPDEREKNKVPLIIDVAE</sequence>
<accession>A0ABY9WR29</accession>
<evidence type="ECO:0000313" key="2">
    <source>
        <dbReference type="EMBL" id="WNG45604.1"/>
    </source>
</evidence>
<organism evidence="2 3">
    <name type="scientific">Archangium minus</name>
    <dbReference type="NCBI Taxonomy" id="83450"/>
    <lineage>
        <taxon>Bacteria</taxon>
        <taxon>Pseudomonadati</taxon>
        <taxon>Myxococcota</taxon>
        <taxon>Myxococcia</taxon>
        <taxon>Myxococcales</taxon>
        <taxon>Cystobacterineae</taxon>
        <taxon>Archangiaceae</taxon>
        <taxon>Archangium</taxon>
    </lineage>
</organism>
<evidence type="ECO:0000313" key="3">
    <source>
        <dbReference type="Proteomes" id="UP001611383"/>
    </source>
</evidence>